<dbReference type="CDD" id="cd16936">
    <property type="entry name" value="HATPase_RsbW-like"/>
    <property type="match status" value="1"/>
</dbReference>
<dbReference type="InterPro" id="IPR036890">
    <property type="entry name" value="HATPase_C_sf"/>
</dbReference>
<feature type="domain" description="Histidine kinase/HSP90-like ATPase" evidence="3">
    <location>
        <begin position="24"/>
        <end position="187"/>
    </location>
</feature>
<evidence type="ECO:0000256" key="1">
    <source>
        <dbReference type="ARBA" id="ARBA00022527"/>
    </source>
</evidence>
<evidence type="ECO:0000256" key="2">
    <source>
        <dbReference type="SAM" id="MobiDB-lite"/>
    </source>
</evidence>
<dbReference type="Gene3D" id="3.30.565.10">
    <property type="entry name" value="Histidine kinase-like ATPase, C-terminal domain"/>
    <property type="match status" value="1"/>
</dbReference>
<feature type="compositionally biased region" description="Low complexity" evidence="2">
    <location>
        <begin position="121"/>
        <end position="131"/>
    </location>
</feature>
<dbReference type="EMBL" id="BAAAQN010000021">
    <property type="protein sequence ID" value="GAA2034100.1"/>
    <property type="molecule type" value="Genomic_DNA"/>
</dbReference>
<name>A0ABP5FU23_9ACTN</name>
<dbReference type="Proteomes" id="UP001500751">
    <property type="component" value="Unassembled WGS sequence"/>
</dbReference>
<keyword evidence="1" id="KW-0808">Transferase</keyword>
<feature type="region of interest" description="Disordered" evidence="2">
    <location>
        <begin position="109"/>
        <end position="153"/>
    </location>
</feature>
<evidence type="ECO:0000313" key="4">
    <source>
        <dbReference type="EMBL" id="GAA2034100.1"/>
    </source>
</evidence>
<keyword evidence="1" id="KW-0723">Serine/threonine-protein kinase</keyword>
<keyword evidence="4" id="KW-0547">Nucleotide-binding</keyword>
<comment type="caution">
    <text evidence="4">The sequence shown here is derived from an EMBL/GenBank/DDBJ whole genome shotgun (WGS) entry which is preliminary data.</text>
</comment>
<dbReference type="GO" id="GO:0005524">
    <property type="term" value="F:ATP binding"/>
    <property type="evidence" value="ECO:0007669"/>
    <property type="project" value="UniProtKB-KW"/>
</dbReference>
<keyword evidence="5" id="KW-1185">Reference proteome</keyword>
<keyword evidence="1" id="KW-0418">Kinase</keyword>
<accession>A0ABP5FU23</accession>
<dbReference type="InterPro" id="IPR003594">
    <property type="entry name" value="HATPase_dom"/>
</dbReference>
<dbReference type="InterPro" id="IPR050267">
    <property type="entry name" value="Anti-sigma-factor_SerPK"/>
</dbReference>
<keyword evidence="4" id="KW-0067">ATP-binding</keyword>
<dbReference type="RefSeq" id="WP_344666980.1">
    <property type="nucleotide sequence ID" value="NZ_BAAAQN010000021.1"/>
</dbReference>
<dbReference type="Pfam" id="PF13581">
    <property type="entry name" value="HATPase_c_2"/>
    <property type="match status" value="1"/>
</dbReference>
<protein>
    <submittedName>
        <fullName evidence="4">ATP-binding protein</fullName>
    </submittedName>
</protein>
<gene>
    <name evidence="4" type="ORF">GCM10009839_38240</name>
</gene>
<proteinExistence type="predicted"/>
<reference evidence="5" key="1">
    <citation type="journal article" date="2019" name="Int. J. Syst. Evol. Microbiol.">
        <title>The Global Catalogue of Microorganisms (GCM) 10K type strain sequencing project: providing services to taxonomists for standard genome sequencing and annotation.</title>
        <authorList>
            <consortium name="The Broad Institute Genomics Platform"/>
            <consortium name="The Broad Institute Genome Sequencing Center for Infectious Disease"/>
            <person name="Wu L."/>
            <person name="Ma J."/>
        </authorList>
    </citation>
    <scope>NUCLEOTIDE SEQUENCE [LARGE SCALE GENOMIC DNA]</scope>
    <source>
        <strain evidence="5">JCM 16014</strain>
    </source>
</reference>
<dbReference type="PANTHER" id="PTHR35526">
    <property type="entry name" value="ANTI-SIGMA-F FACTOR RSBW-RELATED"/>
    <property type="match status" value="1"/>
</dbReference>
<organism evidence="4 5">
    <name type="scientific">Catenulispora yoronensis</name>
    <dbReference type="NCBI Taxonomy" id="450799"/>
    <lineage>
        <taxon>Bacteria</taxon>
        <taxon>Bacillati</taxon>
        <taxon>Actinomycetota</taxon>
        <taxon>Actinomycetes</taxon>
        <taxon>Catenulisporales</taxon>
        <taxon>Catenulisporaceae</taxon>
        <taxon>Catenulispora</taxon>
    </lineage>
</organism>
<sequence length="192" mass="19330">MDAQSSAVGTVAKTESATAVLLRFTPQPEHVRTARLVAVAHARRVGVEAGLLDEVRLAVGEACSRAVGLHQRHCPGEPVVVVLDAVDSTDSGLAPDRFVVAVADRVSGAVPGPRGEDADGAAEAQAGAEGADGAEGVEGADHAAAPAPAADEDDLDDAEMGLAVLTGLVDDLDITAGPDGGAVRMGWPVKEF</sequence>
<evidence type="ECO:0000313" key="5">
    <source>
        <dbReference type="Proteomes" id="UP001500751"/>
    </source>
</evidence>
<evidence type="ECO:0000259" key="3">
    <source>
        <dbReference type="Pfam" id="PF13581"/>
    </source>
</evidence>
<dbReference type="PANTHER" id="PTHR35526:SF3">
    <property type="entry name" value="ANTI-SIGMA-F FACTOR RSBW"/>
    <property type="match status" value="1"/>
</dbReference>